<accession>A0A2H1VKN6</accession>
<gene>
    <name evidence="1" type="ORF">SFRICE_008636</name>
</gene>
<protein>
    <submittedName>
        <fullName evidence="1">SFRICE_008636</fullName>
    </submittedName>
</protein>
<proteinExistence type="predicted"/>
<name>A0A2H1VKN6_SPOFR</name>
<organism evidence="1">
    <name type="scientific">Spodoptera frugiperda</name>
    <name type="common">Fall armyworm</name>
    <dbReference type="NCBI Taxonomy" id="7108"/>
    <lineage>
        <taxon>Eukaryota</taxon>
        <taxon>Metazoa</taxon>
        <taxon>Ecdysozoa</taxon>
        <taxon>Arthropoda</taxon>
        <taxon>Hexapoda</taxon>
        <taxon>Insecta</taxon>
        <taxon>Pterygota</taxon>
        <taxon>Neoptera</taxon>
        <taxon>Endopterygota</taxon>
        <taxon>Lepidoptera</taxon>
        <taxon>Glossata</taxon>
        <taxon>Ditrysia</taxon>
        <taxon>Noctuoidea</taxon>
        <taxon>Noctuidae</taxon>
        <taxon>Amphipyrinae</taxon>
        <taxon>Spodoptera</taxon>
    </lineage>
</organism>
<evidence type="ECO:0000313" key="1">
    <source>
        <dbReference type="EMBL" id="SOQ41002.1"/>
    </source>
</evidence>
<dbReference type="AlphaFoldDB" id="A0A2H1VKN6"/>
<reference evidence="1" key="1">
    <citation type="submission" date="2016-07" db="EMBL/GenBank/DDBJ databases">
        <authorList>
            <person name="Bretaudeau A."/>
        </authorList>
    </citation>
    <scope>NUCLEOTIDE SEQUENCE</scope>
    <source>
        <strain evidence="1">Rice</strain>
        <tissue evidence="1">Whole body</tissue>
    </source>
</reference>
<dbReference type="EMBL" id="ODYU01002913">
    <property type="protein sequence ID" value="SOQ41002.1"/>
    <property type="molecule type" value="Genomic_DNA"/>
</dbReference>
<sequence>MSVFCEAGGITSVELAHSCRSMAPPHLFMFMSFRYCGTLLIDINKHGEPITIYRAQFQTLCCTGKFSNNRKKLSNSLPDPGIEPEIPCPAVDLFLILYYFCLSVCMFQLISEMKSLFHTVKAAGNS</sequence>